<dbReference type="Proteomes" id="UP000188320">
    <property type="component" value="Unassembled WGS sequence"/>
</dbReference>
<dbReference type="InterPro" id="IPR009071">
    <property type="entry name" value="HMG_box_dom"/>
</dbReference>
<dbReference type="CDD" id="cd01389">
    <property type="entry name" value="HMG-box_ROX1-like"/>
    <property type="match status" value="1"/>
</dbReference>
<gene>
    <name evidence="3" type="ORF">AX774_g7661</name>
</gene>
<keyword evidence="1" id="KW-0539">Nucleus</keyword>
<comment type="caution">
    <text evidence="3">The sequence shown here is derived from an EMBL/GenBank/DDBJ whole genome shotgun (WGS) entry which is preliminary data.</text>
</comment>
<keyword evidence="1" id="KW-0238">DNA-binding</keyword>
<protein>
    <submittedName>
        <fullName evidence="3">Transcription factor ste11</fullName>
    </submittedName>
</protein>
<dbReference type="SMART" id="SM00398">
    <property type="entry name" value="HMG"/>
    <property type="match status" value="1"/>
</dbReference>
<sequence length="468" mass="52950">MGKIKNTMLVEAKTYTDSKGSVFTQRLEDHYMMYVPKSISKESILDRITQGYGGSPKKKKKKVNRPFNSFILYRMDKMPEIIKETPTLNQKYVSQQCAKMWNNEKPEVKECYRQKYEKLKLEHKRREKIEKNKNKHLFSQILINPAHASSIGHQNNNLINNSALLDKNLMLQNHFGTSSITINPSVHPLNNNMYGYSNQTTSKTSEIPPPFVNNNGIPKNTISCEHEIELYNTDCGANQYIGNSFVFTPQNIYSSPPSCYMLEGSYNFMSRERRVNCLESMSNSSNTTKGHLSNLGLDTPQFNLIDKTTVMSSDSGKIFQHVNIYHKPENLYSESSNIFNPDTFKQDMSVLPFNLFNVPVSVGVGVGVDRIKSSLICENRMAEGHIYNNYIESTSNQVQLYPMLDSSSGLVNGTSCSSNFCSNTVYTSSEQVDTNVPKDSFSSSCSNDNTNTSIVIPSFLYGSSSFQY</sequence>
<dbReference type="EMBL" id="LSSK01001723">
    <property type="protein sequence ID" value="OMH78935.1"/>
    <property type="molecule type" value="Genomic_DNA"/>
</dbReference>
<dbReference type="Pfam" id="PF00505">
    <property type="entry name" value="HMG_box"/>
    <property type="match status" value="1"/>
</dbReference>
<reference evidence="4" key="1">
    <citation type="submission" date="2017-01" db="EMBL/GenBank/DDBJ databases">
        <authorList>
            <person name="Wang Y."/>
            <person name="White M."/>
            <person name="Kvist S."/>
            <person name="Moncalvo J.-M."/>
        </authorList>
    </citation>
    <scope>NUCLEOTIDE SEQUENCE [LARGE SCALE GENOMIC DNA]</scope>
    <source>
        <strain evidence="4">COL-18-3</strain>
    </source>
</reference>
<proteinExistence type="predicted"/>
<dbReference type="GO" id="GO:0005634">
    <property type="term" value="C:nucleus"/>
    <property type="evidence" value="ECO:0007669"/>
    <property type="project" value="UniProtKB-UniRule"/>
</dbReference>
<evidence type="ECO:0000313" key="4">
    <source>
        <dbReference type="Proteomes" id="UP000188320"/>
    </source>
</evidence>
<name>A0A1R1PD64_ZANCU</name>
<dbReference type="Gene3D" id="1.10.30.10">
    <property type="entry name" value="High mobility group box domain"/>
    <property type="match status" value="1"/>
</dbReference>
<dbReference type="AlphaFoldDB" id="A0A1R1PD64"/>
<accession>A0A1R1PD64</accession>
<evidence type="ECO:0000259" key="2">
    <source>
        <dbReference type="PROSITE" id="PS50118"/>
    </source>
</evidence>
<dbReference type="GO" id="GO:0003677">
    <property type="term" value="F:DNA binding"/>
    <property type="evidence" value="ECO:0007669"/>
    <property type="project" value="UniProtKB-UniRule"/>
</dbReference>
<feature type="domain" description="HMG box" evidence="2">
    <location>
        <begin position="63"/>
        <end position="131"/>
    </location>
</feature>
<evidence type="ECO:0000313" key="3">
    <source>
        <dbReference type="EMBL" id="OMH78935.1"/>
    </source>
</evidence>
<feature type="DNA-binding region" description="HMG box" evidence="1">
    <location>
        <begin position="63"/>
        <end position="131"/>
    </location>
</feature>
<keyword evidence="4" id="KW-1185">Reference proteome</keyword>
<organism evidence="3 4">
    <name type="scientific">Zancudomyces culisetae</name>
    <name type="common">Gut fungus</name>
    <name type="synonym">Smittium culisetae</name>
    <dbReference type="NCBI Taxonomy" id="1213189"/>
    <lineage>
        <taxon>Eukaryota</taxon>
        <taxon>Fungi</taxon>
        <taxon>Fungi incertae sedis</taxon>
        <taxon>Zoopagomycota</taxon>
        <taxon>Kickxellomycotina</taxon>
        <taxon>Harpellomycetes</taxon>
        <taxon>Harpellales</taxon>
        <taxon>Legeriomycetaceae</taxon>
        <taxon>Zancudomyces</taxon>
    </lineage>
</organism>
<dbReference type="SUPFAM" id="SSF47095">
    <property type="entry name" value="HMG-box"/>
    <property type="match status" value="1"/>
</dbReference>
<dbReference type="PROSITE" id="PS50118">
    <property type="entry name" value="HMG_BOX_2"/>
    <property type="match status" value="1"/>
</dbReference>
<dbReference type="OrthoDB" id="6247875at2759"/>
<dbReference type="InterPro" id="IPR036910">
    <property type="entry name" value="HMG_box_dom_sf"/>
</dbReference>
<evidence type="ECO:0000256" key="1">
    <source>
        <dbReference type="PROSITE-ProRule" id="PRU00267"/>
    </source>
</evidence>